<protein>
    <submittedName>
        <fullName evidence="3">Metalloprotease PmbA</fullName>
    </submittedName>
</protein>
<keyword evidence="3" id="KW-0482">Metalloprotease</keyword>
<dbReference type="Pfam" id="PF19289">
    <property type="entry name" value="PmbA_TldD_3rd"/>
    <property type="match status" value="1"/>
</dbReference>
<dbReference type="InterPro" id="IPR036059">
    <property type="entry name" value="TldD/PmbA_sf"/>
</dbReference>
<dbReference type="PANTHER" id="PTHR43421:SF1">
    <property type="entry name" value="METALLOPROTEASE PMBA"/>
    <property type="match status" value="1"/>
</dbReference>
<reference evidence="3 4" key="1">
    <citation type="submission" date="2020-02" db="EMBL/GenBank/DDBJ databases">
        <title>Broccoli isolated Pseudomonas sp.</title>
        <authorList>
            <person name="Fujikawa T."/>
            <person name="Sawada H."/>
        </authorList>
    </citation>
    <scope>NUCLEOTIDE SEQUENCE [LARGE SCALE GENOMIC DNA]</scope>
    <source>
        <strain evidence="3 4">JCM 32154</strain>
    </source>
</reference>
<dbReference type="InterPro" id="IPR045570">
    <property type="entry name" value="Metalloprtase-TldD/E_cen_dom"/>
</dbReference>
<keyword evidence="3" id="KW-0378">Hydrolase</keyword>
<keyword evidence="4" id="KW-1185">Reference proteome</keyword>
<sequence>MNDVNKALETVGPENLPDLKAHVEALLAEAREQGADACEALAVRTAQRVQRVAGDQVDPLYAETAGWLGLAVYVDQRKAEVSIDLNDGFSPVEAVSQALEKARAASSNPFTGLADAESMAWGPRDLSLYHDAGFSAEDQLKWARACDAAALAADERIIDSRGTSFNVLQHCQAYGNSHGFLEGYATSTFDLSCYVRSAADGIRRTGSNYEVQRKIELLSDPARIGDLAARRALSYLSGRSLEQAHTQAPVVFAPSVSAWLLAAFAQAINGKVLGENASFLGETLGSQLFSDVVTIEENPCLPMGMGSCPFDNEGVLTQARTFVENGQLVSYALDAESARRFGLANTGNSIGNLVDAARNLSFAPGQDGQSALLAKMGRGVLLSEVRTPQLDLRTGEFSMRGIGFWVENGEVQYALNPFTVSGNLKVLFKHIVAVGCDLEPTGRSLGRSILIEQLDVLSH</sequence>
<dbReference type="InterPro" id="IPR035068">
    <property type="entry name" value="TldD/PmbA_N"/>
</dbReference>
<dbReference type="AlphaFoldDB" id="A0A6I5RP77"/>
<evidence type="ECO:0000259" key="2">
    <source>
        <dbReference type="Pfam" id="PF19290"/>
    </source>
</evidence>
<dbReference type="GO" id="GO:0005829">
    <property type="term" value="C:cytosol"/>
    <property type="evidence" value="ECO:0007669"/>
    <property type="project" value="TreeGrafter"/>
</dbReference>
<comment type="caution">
    <text evidence="3">The sequence shown here is derived from an EMBL/GenBank/DDBJ whole genome shotgun (WGS) entry which is preliminary data.</text>
</comment>
<dbReference type="SUPFAM" id="SSF111283">
    <property type="entry name" value="Putative modulator of DNA gyrase, PmbA/TldD"/>
    <property type="match status" value="1"/>
</dbReference>
<organism evidence="3 4">
    <name type="scientific">Pseudomonas laurentiana</name>
    <dbReference type="NCBI Taxonomy" id="2364649"/>
    <lineage>
        <taxon>Bacteria</taxon>
        <taxon>Pseudomonadati</taxon>
        <taxon>Pseudomonadota</taxon>
        <taxon>Gammaproteobacteria</taxon>
        <taxon>Pseudomonadales</taxon>
        <taxon>Pseudomonadaceae</taxon>
        <taxon>Pseudomonas</taxon>
    </lineage>
</organism>
<dbReference type="Gene3D" id="3.30.2290.10">
    <property type="entry name" value="PmbA/TldD superfamily"/>
    <property type="match status" value="1"/>
</dbReference>
<feature type="domain" description="Metalloprotease TldD/E central" evidence="2">
    <location>
        <begin position="132"/>
        <end position="234"/>
    </location>
</feature>
<dbReference type="Pfam" id="PF19290">
    <property type="entry name" value="PmbA_TldD_2nd"/>
    <property type="match status" value="1"/>
</dbReference>
<dbReference type="InterPro" id="IPR045569">
    <property type="entry name" value="Metalloprtase-TldD/E_C"/>
</dbReference>
<evidence type="ECO:0000259" key="1">
    <source>
        <dbReference type="Pfam" id="PF19289"/>
    </source>
</evidence>
<name>A0A6I5RP77_9PSED</name>
<dbReference type="RefSeq" id="WP_163934559.1">
    <property type="nucleotide sequence ID" value="NZ_BMQU01000013.1"/>
</dbReference>
<dbReference type="InterPro" id="IPR047657">
    <property type="entry name" value="PmbA"/>
</dbReference>
<feature type="domain" description="Metalloprotease TldD/E C-terminal" evidence="1">
    <location>
        <begin position="247"/>
        <end position="456"/>
    </location>
</feature>
<dbReference type="PANTHER" id="PTHR43421">
    <property type="entry name" value="METALLOPROTEASE PMBA"/>
    <property type="match status" value="1"/>
</dbReference>
<gene>
    <name evidence="3" type="primary">pmbA</name>
    <name evidence="3" type="synonym">tldE</name>
    <name evidence="3" type="ORF">G3O07_08000</name>
</gene>
<keyword evidence="3" id="KW-0645">Protease</keyword>
<accession>A0A6I5RP77</accession>
<proteinExistence type="predicted"/>
<dbReference type="GO" id="GO:0006508">
    <property type="term" value="P:proteolysis"/>
    <property type="evidence" value="ECO:0007669"/>
    <property type="project" value="UniProtKB-KW"/>
</dbReference>
<evidence type="ECO:0000313" key="4">
    <source>
        <dbReference type="Proteomes" id="UP000471751"/>
    </source>
</evidence>
<dbReference type="Proteomes" id="UP000471751">
    <property type="component" value="Unassembled WGS sequence"/>
</dbReference>
<dbReference type="GO" id="GO:0008237">
    <property type="term" value="F:metallopeptidase activity"/>
    <property type="evidence" value="ECO:0007669"/>
    <property type="project" value="UniProtKB-KW"/>
</dbReference>
<dbReference type="EMBL" id="JAAHBT010000068">
    <property type="protein sequence ID" value="NES09693.1"/>
    <property type="molecule type" value="Genomic_DNA"/>
</dbReference>
<evidence type="ECO:0000313" key="3">
    <source>
        <dbReference type="EMBL" id="NES09693.1"/>
    </source>
</evidence>